<dbReference type="EMBL" id="MFHD01000016">
    <property type="protein sequence ID" value="OGF62592.1"/>
    <property type="molecule type" value="Genomic_DNA"/>
</dbReference>
<accession>A0A1F5VGN4</accession>
<evidence type="ECO:0000313" key="1">
    <source>
        <dbReference type="EMBL" id="OGF62592.1"/>
    </source>
</evidence>
<organism evidence="1 2">
    <name type="scientific">Candidatus Giovannonibacteria bacterium RIFCSPHIGHO2_01_FULL_45_23</name>
    <dbReference type="NCBI Taxonomy" id="1798325"/>
    <lineage>
        <taxon>Bacteria</taxon>
        <taxon>Candidatus Giovannoniibacteriota</taxon>
    </lineage>
</organism>
<dbReference type="STRING" id="1798325.A2834_02605"/>
<sequence length="105" mass="12075">MEDLQEVAERFGVPYYANFQLLVAPDPESPANKRLRYHIPTAEVYQDGKWRRVVIGKNVYRDSEVGAARSVLDTAEEAQKFLLESLTSQESDDEFVRLDILNIEL</sequence>
<comment type="caution">
    <text evidence="1">The sequence shown here is derived from an EMBL/GenBank/DDBJ whole genome shotgun (WGS) entry which is preliminary data.</text>
</comment>
<name>A0A1F5VGN4_9BACT</name>
<dbReference type="Proteomes" id="UP000179251">
    <property type="component" value="Unassembled WGS sequence"/>
</dbReference>
<reference evidence="1 2" key="1">
    <citation type="journal article" date="2016" name="Nat. Commun.">
        <title>Thousands of microbial genomes shed light on interconnected biogeochemical processes in an aquifer system.</title>
        <authorList>
            <person name="Anantharaman K."/>
            <person name="Brown C.T."/>
            <person name="Hug L.A."/>
            <person name="Sharon I."/>
            <person name="Castelle C.J."/>
            <person name="Probst A.J."/>
            <person name="Thomas B.C."/>
            <person name="Singh A."/>
            <person name="Wilkins M.J."/>
            <person name="Karaoz U."/>
            <person name="Brodie E.L."/>
            <person name="Williams K.H."/>
            <person name="Hubbard S.S."/>
            <person name="Banfield J.F."/>
        </authorList>
    </citation>
    <scope>NUCLEOTIDE SEQUENCE [LARGE SCALE GENOMIC DNA]</scope>
</reference>
<proteinExistence type="predicted"/>
<gene>
    <name evidence="1" type="ORF">A2834_02605</name>
</gene>
<dbReference type="AlphaFoldDB" id="A0A1F5VGN4"/>
<evidence type="ECO:0000313" key="2">
    <source>
        <dbReference type="Proteomes" id="UP000179251"/>
    </source>
</evidence>
<protein>
    <submittedName>
        <fullName evidence="1">Uncharacterized protein</fullName>
    </submittedName>
</protein>